<evidence type="ECO:0000256" key="1">
    <source>
        <dbReference type="ARBA" id="ARBA00022670"/>
    </source>
</evidence>
<sequence>MCTIMGRWEIYGVVSWGIGCGREGKPGVYSNIHAAISWIHFEMEKLRG</sequence>
<dbReference type="EMBL" id="UYYB01006438">
    <property type="protein sequence ID" value="VDM67759.1"/>
    <property type="molecule type" value="Genomic_DNA"/>
</dbReference>
<protein>
    <recommendedName>
        <fullName evidence="4">Peptidase S1 domain-containing protein</fullName>
    </recommendedName>
</protein>
<evidence type="ECO:0000259" key="4">
    <source>
        <dbReference type="Pfam" id="PF00089"/>
    </source>
</evidence>
<dbReference type="InterPro" id="IPR009003">
    <property type="entry name" value="Peptidase_S1_PA"/>
</dbReference>
<reference evidence="5 6" key="1">
    <citation type="submission" date="2018-11" db="EMBL/GenBank/DDBJ databases">
        <authorList>
            <consortium name="Pathogen Informatics"/>
        </authorList>
    </citation>
    <scope>NUCLEOTIDE SEQUENCE [LARGE SCALE GENOMIC DNA]</scope>
</reference>
<dbReference type="InterPro" id="IPR001254">
    <property type="entry name" value="Trypsin_dom"/>
</dbReference>
<dbReference type="GO" id="GO:0031638">
    <property type="term" value="P:zymogen activation"/>
    <property type="evidence" value="ECO:0007669"/>
    <property type="project" value="TreeGrafter"/>
</dbReference>
<dbReference type="PANTHER" id="PTHR24264:SF46">
    <property type="entry name" value="COAGULATION FACTOR XII"/>
    <property type="match status" value="1"/>
</dbReference>
<dbReference type="InterPro" id="IPR043504">
    <property type="entry name" value="Peptidase_S1_PA_chymotrypsin"/>
</dbReference>
<evidence type="ECO:0000256" key="2">
    <source>
        <dbReference type="ARBA" id="ARBA00022801"/>
    </source>
</evidence>
<keyword evidence="3" id="KW-0720">Serine protease</keyword>
<feature type="domain" description="Peptidase S1" evidence="4">
    <location>
        <begin position="9"/>
        <end position="39"/>
    </location>
</feature>
<dbReference type="AlphaFoldDB" id="A0A3P7ILH6"/>
<dbReference type="Proteomes" id="UP000270094">
    <property type="component" value="Unassembled WGS sequence"/>
</dbReference>
<dbReference type="OrthoDB" id="5912168at2759"/>
<dbReference type="PROSITE" id="PS51257">
    <property type="entry name" value="PROKAR_LIPOPROTEIN"/>
    <property type="match status" value="1"/>
</dbReference>
<evidence type="ECO:0000256" key="3">
    <source>
        <dbReference type="ARBA" id="ARBA00022825"/>
    </source>
</evidence>
<evidence type="ECO:0000313" key="6">
    <source>
        <dbReference type="Proteomes" id="UP000270094"/>
    </source>
</evidence>
<dbReference type="InterPro" id="IPR050127">
    <property type="entry name" value="Serine_Proteases_S1"/>
</dbReference>
<dbReference type="PANTHER" id="PTHR24264">
    <property type="entry name" value="TRYPSIN-RELATED"/>
    <property type="match status" value="1"/>
</dbReference>
<accession>A0A3P7ILH6</accession>
<dbReference type="SUPFAM" id="SSF50494">
    <property type="entry name" value="Trypsin-like serine proteases"/>
    <property type="match status" value="1"/>
</dbReference>
<keyword evidence="6" id="KW-1185">Reference proteome</keyword>
<dbReference type="GO" id="GO:0004252">
    <property type="term" value="F:serine-type endopeptidase activity"/>
    <property type="evidence" value="ECO:0007669"/>
    <property type="project" value="InterPro"/>
</dbReference>
<evidence type="ECO:0000313" key="5">
    <source>
        <dbReference type="EMBL" id="VDM67759.1"/>
    </source>
</evidence>
<dbReference type="Gene3D" id="2.40.10.10">
    <property type="entry name" value="Trypsin-like serine proteases"/>
    <property type="match status" value="1"/>
</dbReference>
<proteinExistence type="predicted"/>
<keyword evidence="2" id="KW-0378">Hydrolase</keyword>
<name>A0A3P7ILH6_STRVU</name>
<dbReference type="GO" id="GO:0005791">
    <property type="term" value="C:rough endoplasmic reticulum"/>
    <property type="evidence" value="ECO:0007669"/>
    <property type="project" value="TreeGrafter"/>
</dbReference>
<gene>
    <name evidence="5" type="ORF">SVUK_LOCUS2757</name>
</gene>
<dbReference type="Pfam" id="PF00089">
    <property type="entry name" value="Trypsin"/>
    <property type="match status" value="1"/>
</dbReference>
<organism evidence="5 6">
    <name type="scientific">Strongylus vulgaris</name>
    <name type="common">Blood worm</name>
    <dbReference type="NCBI Taxonomy" id="40348"/>
    <lineage>
        <taxon>Eukaryota</taxon>
        <taxon>Metazoa</taxon>
        <taxon>Ecdysozoa</taxon>
        <taxon>Nematoda</taxon>
        <taxon>Chromadorea</taxon>
        <taxon>Rhabditida</taxon>
        <taxon>Rhabditina</taxon>
        <taxon>Rhabditomorpha</taxon>
        <taxon>Strongyloidea</taxon>
        <taxon>Strongylidae</taxon>
        <taxon>Strongylus</taxon>
    </lineage>
</organism>
<dbReference type="GO" id="GO:0005615">
    <property type="term" value="C:extracellular space"/>
    <property type="evidence" value="ECO:0007669"/>
    <property type="project" value="TreeGrafter"/>
</dbReference>
<keyword evidence="1" id="KW-0645">Protease</keyword>